<keyword evidence="3" id="KW-0805">Transcription regulation</keyword>
<dbReference type="GO" id="GO:0005506">
    <property type="term" value="F:iron ion binding"/>
    <property type="evidence" value="ECO:0007669"/>
    <property type="project" value="UniProtKB-UniRule"/>
</dbReference>
<evidence type="ECO:0000256" key="1">
    <source>
        <dbReference type="ARBA" id="ARBA00022723"/>
    </source>
</evidence>
<feature type="compositionally biased region" description="Low complexity" evidence="4">
    <location>
        <begin position="26"/>
        <end position="35"/>
    </location>
</feature>
<dbReference type="EMBL" id="CASHTH010000454">
    <property type="protein sequence ID" value="CAI8001803.1"/>
    <property type="molecule type" value="Genomic_DNA"/>
</dbReference>
<dbReference type="GO" id="GO:0005730">
    <property type="term" value="C:nucleolus"/>
    <property type="evidence" value="ECO:0007669"/>
    <property type="project" value="TreeGrafter"/>
</dbReference>
<dbReference type="PROSITE" id="PS51184">
    <property type="entry name" value="JMJC"/>
    <property type="match status" value="1"/>
</dbReference>
<dbReference type="InterPro" id="IPR039994">
    <property type="entry name" value="NO66-like"/>
</dbReference>
<dbReference type="EC" id="1.14.11.-" evidence="3"/>
<gene>
    <name evidence="6" type="ORF">GBAR_LOCUS3265</name>
</gene>
<organism evidence="6 7">
    <name type="scientific">Geodia barretti</name>
    <name type="common">Barrett's horny sponge</name>
    <dbReference type="NCBI Taxonomy" id="519541"/>
    <lineage>
        <taxon>Eukaryota</taxon>
        <taxon>Metazoa</taxon>
        <taxon>Porifera</taxon>
        <taxon>Demospongiae</taxon>
        <taxon>Heteroscleromorpha</taxon>
        <taxon>Tetractinellida</taxon>
        <taxon>Astrophorina</taxon>
        <taxon>Geodiidae</taxon>
        <taxon>Geodia</taxon>
    </lineage>
</organism>
<name>A0AA35W6E2_GEOBA</name>
<comment type="cofactor">
    <cofactor evidence="3">
        <name>Fe(2+)</name>
        <dbReference type="ChEBI" id="CHEBI:29033"/>
    </cofactor>
    <text evidence="3">Binds 1 Fe(2+) ion per subunit.</text>
</comment>
<keyword evidence="3" id="KW-0804">Transcription</keyword>
<comment type="similarity">
    <text evidence="3">Belongs to the ROX family.</text>
</comment>
<evidence type="ECO:0000313" key="7">
    <source>
        <dbReference type="Proteomes" id="UP001174909"/>
    </source>
</evidence>
<keyword evidence="3" id="KW-0539">Nucleus</keyword>
<evidence type="ECO:0000313" key="6">
    <source>
        <dbReference type="EMBL" id="CAI8001803.1"/>
    </source>
</evidence>
<comment type="caution">
    <text evidence="6">The sequence shown here is derived from an EMBL/GenBank/DDBJ whole genome shotgun (WGS) entry which is preliminary data.</text>
</comment>
<accession>A0AA35W6E2</accession>
<dbReference type="SUPFAM" id="SSF51197">
    <property type="entry name" value="Clavaminate synthase-like"/>
    <property type="match status" value="1"/>
</dbReference>
<proteinExistence type="inferred from homology"/>
<keyword evidence="1 3" id="KW-0479">Metal-binding</keyword>
<dbReference type="InterPro" id="IPR003347">
    <property type="entry name" value="JmjC_dom"/>
</dbReference>
<dbReference type="PANTHER" id="PTHR13096:SF8">
    <property type="entry name" value="RIBOSOMAL OXYGENASE 1"/>
    <property type="match status" value="1"/>
</dbReference>
<dbReference type="GO" id="GO:0051864">
    <property type="term" value="F:histone H3K36 demethylase activity"/>
    <property type="evidence" value="ECO:0007669"/>
    <property type="project" value="TreeGrafter"/>
</dbReference>
<evidence type="ECO:0000256" key="4">
    <source>
        <dbReference type="SAM" id="MobiDB-lite"/>
    </source>
</evidence>
<reference evidence="6" key="1">
    <citation type="submission" date="2023-03" db="EMBL/GenBank/DDBJ databases">
        <authorList>
            <person name="Steffen K."/>
            <person name="Cardenas P."/>
        </authorList>
    </citation>
    <scope>NUCLEOTIDE SEQUENCE</scope>
</reference>
<feature type="region of interest" description="Disordered" evidence="4">
    <location>
        <begin position="24"/>
        <end position="96"/>
    </location>
</feature>
<dbReference type="PANTHER" id="PTHR13096">
    <property type="entry name" value="MINA53 MYC INDUCED NUCLEAR ANTIGEN"/>
    <property type="match status" value="1"/>
</dbReference>
<keyword evidence="2 3" id="KW-0408">Iron</keyword>
<keyword evidence="3" id="KW-0560">Oxidoreductase</keyword>
<dbReference type="Proteomes" id="UP001174909">
    <property type="component" value="Unassembled WGS sequence"/>
</dbReference>
<evidence type="ECO:0000256" key="3">
    <source>
        <dbReference type="RuleBase" id="RU366061"/>
    </source>
</evidence>
<sequence>MSAKKKASAFCVYKQQRQLQLEEEQGVSGISDVSLGVGGSGDDCESEAVRERVGNRGEVGGDRKRKRKNKLKDLSKKRRKTASQMDVESAGAMEESRLAVKTKKVARKKRAILEKMAKRRKTIKKTTVGDSPVLSGKVAGKTAAAVEDGSSDEDSVEAPQLSPHHLDVESVDGEDMGVQFSHQFQNIDHQDSREAGRELFRLLINPFPVDRFFKEIWEQRPLFLSRHKPRYNRGWFSMIELDAILRHQYLEYSVNIDIASYENGERFTHNPEGQAVPQVVWDYFQEGCSIRLLNPQTFDYGMWQLTSTLQEYFQSFVGANVYLTPAGAQGFAPHSDDIEAFVMQLEGKKRWKLYSPRQAL</sequence>
<keyword evidence="7" id="KW-1185">Reference proteome</keyword>
<feature type="compositionally biased region" description="Basic residues" evidence="4">
    <location>
        <begin position="63"/>
        <end position="81"/>
    </location>
</feature>
<dbReference type="AlphaFoldDB" id="A0AA35W6E2"/>
<feature type="compositionally biased region" description="Basic and acidic residues" evidence="4">
    <location>
        <begin position="47"/>
        <end position="62"/>
    </location>
</feature>
<dbReference type="Pfam" id="PF08007">
    <property type="entry name" value="JmjC_2"/>
    <property type="match status" value="1"/>
</dbReference>
<protein>
    <recommendedName>
        <fullName evidence="3">Bifunctional lysine-specific demethylase and histidyl-hydroxylase</fullName>
        <ecNumber evidence="3">1.14.11.-</ecNumber>
    </recommendedName>
</protein>
<evidence type="ECO:0000256" key="2">
    <source>
        <dbReference type="ARBA" id="ARBA00023004"/>
    </source>
</evidence>
<evidence type="ECO:0000259" key="5">
    <source>
        <dbReference type="PROSITE" id="PS51184"/>
    </source>
</evidence>
<dbReference type="Gene3D" id="2.60.120.650">
    <property type="entry name" value="Cupin"/>
    <property type="match status" value="1"/>
</dbReference>
<dbReference type="GO" id="GO:0032453">
    <property type="term" value="F:histone H3K4 demethylase activity"/>
    <property type="evidence" value="ECO:0007669"/>
    <property type="project" value="TreeGrafter"/>
</dbReference>
<comment type="function">
    <text evidence="3">Oxygenase that can act as both a histone lysine demethylase and a ribosomal histidine hydroxylase.</text>
</comment>
<comment type="subcellular location">
    <subcellularLocation>
        <location evidence="3">Nucleus</location>
    </subcellularLocation>
</comment>
<keyword evidence="3" id="KW-0223">Dioxygenase</keyword>
<feature type="domain" description="JmjC" evidence="5">
    <location>
        <begin position="294"/>
        <end position="360"/>
    </location>
</feature>